<organism evidence="3 4">
    <name type="scientific">Longivirga aurantiaca</name>
    <dbReference type="NCBI Taxonomy" id="1837743"/>
    <lineage>
        <taxon>Bacteria</taxon>
        <taxon>Bacillati</taxon>
        <taxon>Actinomycetota</taxon>
        <taxon>Actinomycetes</taxon>
        <taxon>Sporichthyales</taxon>
        <taxon>Sporichthyaceae</taxon>
        <taxon>Longivirga</taxon>
    </lineage>
</organism>
<comment type="caution">
    <text evidence="3">The sequence shown here is derived from an EMBL/GenBank/DDBJ whole genome shotgun (WGS) entry which is preliminary data.</text>
</comment>
<dbReference type="RefSeq" id="WP_386766370.1">
    <property type="nucleotide sequence ID" value="NZ_JBHSTI010000008.1"/>
</dbReference>
<feature type="transmembrane region" description="Helical" evidence="2">
    <location>
        <begin position="40"/>
        <end position="59"/>
    </location>
</feature>
<evidence type="ECO:0000256" key="2">
    <source>
        <dbReference type="SAM" id="Phobius"/>
    </source>
</evidence>
<evidence type="ECO:0000313" key="3">
    <source>
        <dbReference type="EMBL" id="MFC6238287.1"/>
    </source>
</evidence>
<feature type="region of interest" description="Disordered" evidence="1">
    <location>
        <begin position="1"/>
        <end position="37"/>
    </location>
</feature>
<keyword evidence="2" id="KW-1133">Transmembrane helix</keyword>
<evidence type="ECO:0000313" key="4">
    <source>
        <dbReference type="Proteomes" id="UP001596138"/>
    </source>
</evidence>
<keyword evidence="2" id="KW-0812">Transmembrane</keyword>
<protein>
    <submittedName>
        <fullName evidence="3">Uncharacterized protein</fullName>
    </submittedName>
</protein>
<sequence>MAIPENESIQESLDRLSEEQSKATDSPAADRPPRDRDTRVLGTILGVWPLSLVAILILTPWADWPYQNDGAPWLCTVALVCVLAAVTTFVVTSVAWVPLLVLNPRRFLRAWKGFWKRDPDEPPFPYSGFV</sequence>
<keyword evidence="2" id="KW-0472">Membrane</keyword>
<dbReference type="Proteomes" id="UP001596138">
    <property type="component" value="Unassembled WGS sequence"/>
</dbReference>
<dbReference type="EMBL" id="JBHSTI010000008">
    <property type="protein sequence ID" value="MFC6238287.1"/>
    <property type="molecule type" value="Genomic_DNA"/>
</dbReference>
<evidence type="ECO:0000256" key="1">
    <source>
        <dbReference type="SAM" id="MobiDB-lite"/>
    </source>
</evidence>
<proteinExistence type="predicted"/>
<keyword evidence="4" id="KW-1185">Reference proteome</keyword>
<gene>
    <name evidence="3" type="ORF">ACFQGU_10380</name>
</gene>
<reference evidence="4" key="1">
    <citation type="journal article" date="2019" name="Int. J. Syst. Evol. Microbiol.">
        <title>The Global Catalogue of Microorganisms (GCM) 10K type strain sequencing project: providing services to taxonomists for standard genome sequencing and annotation.</title>
        <authorList>
            <consortium name="The Broad Institute Genomics Platform"/>
            <consortium name="The Broad Institute Genome Sequencing Center for Infectious Disease"/>
            <person name="Wu L."/>
            <person name="Ma J."/>
        </authorList>
    </citation>
    <scope>NUCLEOTIDE SEQUENCE [LARGE SCALE GENOMIC DNA]</scope>
    <source>
        <strain evidence="4">CGMCC 4.7317</strain>
    </source>
</reference>
<feature type="compositionally biased region" description="Basic and acidic residues" evidence="1">
    <location>
        <begin position="12"/>
        <end position="22"/>
    </location>
</feature>
<accession>A0ABW1T1Z2</accession>
<name>A0ABW1T1Z2_9ACTN</name>
<feature type="transmembrane region" description="Helical" evidence="2">
    <location>
        <begin position="71"/>
        <end position="102"/>
    </location>
</feature>